<keyword evidence="1" id="KW-0472">Membrane</keyword>
<accession>A0AAV9KN57</accession>
<keyword evidence="3" id="KW-1185">Reference proteome</keyword>
<dbReference type="EMBL" id="JAWPEI010000010">
    <property type="protein sequence ID" value="KAK4714698.1"/>
    <property type="molecule type" value="Genomic_DNA"/>
</dbReference>
<evidence type="ECO:0000313" key="3">
    <source>
        <dbReference type="Proteomes" id="UP001311915"/>
    </source>
</evidence>
<feature type="transmembrane region" description="Helical" evidence="1">
    <location>
        <begin position="12"/>
        <end position="38"/>
    </location>
</feature>
<organism evidence="2 3">
    <name type="scientific">Solanum pinnatisectum</name>
    <name type="common">tansyleaf nightshade</name>
    <dbReference type="NCBI Taxonomy" id="50273"/>
    <lineage>
        <taxon>Eukaryota</taxon>
        <taxon>Viridiplantae</taxon>
        <taxon>Streptophyta</taxon>
        <taxon>Embryophyta</taxon>
        <taxon>Tracheophyta</taxon>
        <taxon>Spermatophyta</taxon>
        <taxon>Magnoliopsida</taxon>
        <taxon>eudicotyledons</taxon>
        <taxon>Gunneridae</taxon>
        <taxon>Pentapetalae</taxon>
        <taxon>asterids</taxon>
        <taxon>lamiids</taxon>
        <taxon>Solanales</taxon>
        <taxon>Solanaceae</taxon>
        <taxon>Solanoideae</taxon>
        <taxon>Solaneae</taxon>
        <taxon>Solanum</taxon>
    </lineage>
</organism>
<keyword evidence="1" id="KW-1133">Transmembrane helix</keyword>
<gene>
    <name evidence="2" type="ORF">R3W88_020605</name>
</gene>
<protein>
    <recommendedName>
        <fullName evidence="4">Transmembrane protein</fullName>
    </recommendedName>
</protein>
<comment type="caution">
    <text evidence="2">The sequence shown here is derived from an EMBL/GenBank/DDBJ whole genome shotgun (WGS) entry which is preliminary data.</text>
</comment>
<dbReference type="AlphaFoldDB" id="A0AAV9KN57"/>
<dbReference type="Proteomes" id="UP001311915">
    <property type="component" value="Unassembled WGS sequence"/>
</dbReference>
<proteinExistence type="predicted"/>
<evidence type="ECO:0000256" key="1">
    <source>
        <dbReference type="SAM" id="Phobius"/>
    </source>
</evidence>
<reference evidence="2 3" key="1">
    <citation type="submission" date="2023-10" db="EMBL/GenBank/DDBJ databases">
        <title>Genome-Wide Identification Analysis in wild type Solanum Pinnatisectum Reveals Some Genes Defensing Phytophthora Infestans.</title>
        <authorList>
            <person name="Sun C."/>
        </authorList>
    </citation>
    <scope>NUCLEOTIDE SEQUENCE [LARGE SCALE GENOMIC DNA]</scope>
    <source>
        <strain evidence="2">LQN</strain>
        <tissue evidence="2">Leaf</tissue>
    </source>
</reference>
<name>A0AAV9KN57_9SOLN</name>
<sequence length="106" mass="11702">MVVFGGVLDRVWLKFLAVLLVDFVDCFNHCLMVVSAAISSQRKGKRRKSGLGVLVVEKAVGKVLFCLLCIWVCFPSELVGCSVGSNGGKGRRAQMGFWVDHWGLIW</sequence>
<evidence type="ECO:0008006" key="4">
    <source>
        <dbReference type="Google" id="ProtNLM"/>
    </source>
</evidence>
<evidence type="ECO:0000313" key="2">
    <source>
        <dbReference type="EMBL" id="KAK4714698.1"/>
    </source>
</evidence>
<keyword evidence="1" id="KW-0812">Transmembrane</keyword>